<dbReference type="RefSeq" id="WP_306861735.1">
    <property type="nucleotide sequence ID" value="NZ_JAUSRB010000002.1"/>
</dbReference>
<evidence type="ECO:0000313" key="3">
    <source>
        <dbReference type="Proteomes" id="UP001230426"/>
    </source>
</evidence>
<dbReference type="EMBL" id="JAUSRB010000002">
    <property type="protein sequence ID" value="MDP9864182.1"/>
    <property type="molecule type" value="Genomic_DNA"/>
</dbReference>
<keyword evidence="1" id="KW-0732">Signal</keyword>
<comment type="caution">
    <text evidence="2">The sequence shown here is derived from an EMBL/GenBank/DDBJ whole genome shotgun (WGS) entry which is preliminary data.</text>
</comment>
<sequence>MRKRSLSLAVGLAAAAAVLATPAAASAAPGSPMTAVSSDLSASKAEVFSFRGMNLKLPAGWKAHRDGDRVVVVTGKCKKPEPFAANCRSFWVFGPRAITKVPVGGGSITYTGESQFHPFSGVVSCPFDAKTSWYPGEKASSTGLRQVGPGHKAKYTAWPNQCVTESGGRRTTSFTQQEWFLPASKILVVDVWNTPGLSGVLKRATWS</sequence>
<proteinExistence type="predicted"/>
<evidence type="ECO:0000313" key="2">
    <source>
        <dbReference type="EMBL" id="MDP9864182.1"/>
    </source>
</evidence>
<evidence type="ECO:0000256" key="1">
    <source>
        <dbReference type="SAM" id="SignalP"/>
    </source>
</evidence>
<accession>A0ABT9R4P4</accession>
<keyword evidence="3" id="KW-1185">Reference proteome</keyword>
<feature type="chain" id="PRO_5045723794" description="Serine/threonine protein kinase" evidence="1">
    <location>
        <begin position="28"/>
        <end position="207"/>
    </location>
</feature>
<gene>
    <name evidence="2" type="ORF">J2S55_003448</name>
</gene>
<protein>
    <recommendedName>
        <fullName evidence="4">Serine/threonine protein kinase</fullName>
    </recommendedName>
</protein>
<dbReference type="Proteomes" id="UP001230426">
    <property type="component" value="Unassembled WGS sequence"/>
</dbReference>
<name>A0ABT9R4P4_9ACTN</name>
<evidence type="ECO:0008006" key="4">
    <source>
        <dbReference type="Google" id="ProtNLM"/>
    </source>
</evidence>
<feature type="signal peptide" evidence="1">
    <location>
        <begin position="1"/>
        <end position="27"/>
    </location>
</feature>
<organism evidence="2 3">
    <name type="scientific">Streptosporangium brasiliense</name>
    <dbReference type="NCBI Taxonomy" id="47480"/>
    <lineage>
        <taxon>Bacteria</taxon>
        <taxon>Bacillati</taxon>
        <taxon>Actinomycetota</taxon>
        <taxon>Actinomycetes</taxon>
        <taxon>Streptosporangiales</taxon>
        <taxon>Streptosporangiaceae</taxon>
        <taxon>Streptosporangium</taxon>
    </lineage>
</organism>
<reference evidence="2 3" key="1">
    <citation type="submission" date="2023-07" db="EMBL/GenBank/DDBJ databases">
        <title>Sequencing the genomes of 1000 actinobacteria strains.</title>
        <authorList>
            <person name="Klenk H.-P."/>
        </authorList>
    </citation>
    <scope>NUCLEOTIDE SEQUENCE [LARGE SCALE GENOMIC DNA]</scope>
    <source>
        <strain evidence="2 3">DSM 44109</strain>
    </source>
</reference>